<accession>A0ABU2A6N1</accession>
<dbReference type="InterPro" id="IPR029787">
    <property type="entry name" value="Nucleotide_cyclase"/>
</dbReference>
<evidence type="ECO:0000313" key="3">
    <source>
        <dbReference type="Proteomes" id="UP001180825"/>
    </source>
</evidence>
<dbReference type="NCBIfam" id="TIGR00254">
    <property type="entry name" value="GGDEF"/>
    <property type="match status" value="1"/>
</dbReference>
<proteinExistence type="predicted"/>
<reference evidence="2 3" key="1">
    <citation type="submission" date="2023-07" db="EMBL/GenBank/DDBJ databases">
        <title>Sorghum-associated microbial communities from plants grown in Nebraska, USA.</title>
        <authorList>
            <person name="Schachtman D."/>
        </authorList>
    </citation>
    <scope>NUCLEOTIDE SEQUENCE [LARGE SCALE GENOMIC DNA]</scope>
    <source>
        <strain evidence="2 3">BE316</strain>
    </source>
</reference>
<dbReference type="InterPro" id="IPR052163">
    <property type="entry name" value="DGC-Regulatory_Protein"/>
</dbReference>
<protein>
    <submittedName>
        <fullName evidence="2">Diguanylate cyclase (GGDEF)-like protein</fullName>
    </submittedName>
</protein>
<feature type="domain" description="GGDEF" evidence="1">
    <location>
        <begin position="1"/>
        <end position="109"/>
    </location>
</feature>
<dbReference type="PANTHER" id="PTHR46663">
    <property type="entry name" value="DIGUANYLATE CYCLASE DGCT-RELATED"/>
    <property type="match status" value="1"/>
</dbReference>
<sequence>MDRFNTAAPNPAVRMSDTVARLGGDGFTIILERLSQPEDDVQGVADKFVKAMREPFIVQGQRCDVTVSIGAAIHPTGDALPDTTALLNRSDDAMYEAKRAGKNAYRLSV</sequence>
<evidence type="ECO:0000259" key="1">
    <source>
        <dbReference type="PROSITE" id="PS50887"/>
    </source>
</evidence>
<comment type="caution">
    <text evidence="2">The sequence shown here is derived from an EMBL/GenBank/DDBJ whole genome shotgun (WGS) entry which is preliminary data.</text>
</comment>
<dbReference type="SUPFAM" id="SSF55073">
    <property type="entry name" value="Nucleotide cyclase"/>
    <property type="match status" value="1"/>
</dbReference>
<dbReference type="Proteomes" id="UP001180825">
    <property type="component" value="Unassembled WGS sequence"/>
</dbReference>
<dbReference type="PROSITE" id="PS50887">
    <property type="entry name" value="GGDEF"/>
    <property type="match status" value="1"/>
</dbReference>
<gene>
    <name evidence="2" type="ORF">J2X21_001990</name>
</gene>
<organism evidence="2 3">
    <name type="scientific">Roseateles asaccharophilus</name>
    <dbReference type="NCBI Taxonomy" id="582607"/>
    <lineage>
        <taxon>Bacteria</taxon>
        <taxon>Pseudomonadati</taxon>
        <taxon>Pseudomonadota</taxon>
        <taxon>Betaproteobacteria</taxon>
        <taxon>Burkholderiales</taxon>
        <taxon>Sphaerotilaceae</taxon>
        <taxon>Roseateles</taxon>
    </lineage>
</organism>
<dbReference type="InterPro" id="IPR043128">
    <property type="entry name" value="Rev_trsase/Diguanyl_cyclase"/>
</dbReference>
<dbReference type="EMBL" id="JAVDXV010000003">
    <property type="protein sequence ID" value="MDR7332857.1"/>
    <property type="molecule type" value="Genomic_DNA"/>
</dbReference>
<evidence type="ECO:0000313" key="2">
    <source>
        <dbReference type="EMBL" id="MDR7332857.1"/>
    </source>
</evidence>
<dbReference type="SMART" id="SM00267">
    <property type="entry name" value="GGDEF"/>
    <property type="match status" value="1"/>
</dbReference>
<dbReference type="Gene3D" id="3.30.70.270">
    <property type="match status" value="1"/>
</dbReference>
<dbReference type="Pfam" id="PF00990">
    <property type="entry name" value="GGDEF"/>
    <property type="match status" value="1"/>
</dbReference>
<dbReference type="InterPro" id="IPR000160">
    <property type="entry name" value="GGDEF_dom"/>
</dbReference>
<dbReference type="PANTHER" id="PTHR46663:SF2">
    <property type="entry name" value="GGDEF DOMAIN-CONTAINING PROTEIN"/>
    <property type="match status" value="1"/>
</dbReference>
<dbReference type="CDD" id="cd01949">
    <property type="entry name" value="GGDEF"/>
    <property type="match status" value="1"/>
</dbReference>
<dbReference type="RefSeq" id="WP_310327935.1">
    <property type="nucleotide sequence ID" value="NZ_JAVDXV010000003.1"/>
</dbReference>
<keyword evidence="3" id="KW-1185">Reference proteome</keyword>
<name>A0ABU2A6N1_9BURK</name>